<keyword evidence="5" id="KW-1185">Reference proteome</keyword>
<reference evidence="4 5" key="1">
    <citation type="submission" date="2020-08" db="EMBL/GenBank/DDBJ databases">
        <title>Genomic Encyclopedia of Type Strains, Phase III (KMG-III): the genomes of soil and plant-associated and newly described type strains.</title>
        <authorList>
            <person name="Whitman W."/>
        </authorList>
    </citation>
    <scope>NUCLEOTIDE SEQUENCE [LARGE SCALE GENOMIC DNA]</scope>
    <source>
        <strain evidence="4 5">CECT 8693</strain>
    </source>
</reference>
<dbReference type="GO" id="GO:1990904">
    <property type="term" value="C:ribonucleoprotein complex"/>
    <property type="evidence" value="ECO:0007669"/>
    <property type="project" value="UniProtKB-KW"/>
</dbReference>
<dbReference type="RefSeq" id="WP_182535710.1">
    <property type="nucleotide sequence ID" value="NZ_JACJIP010000013.1"/>
</dbReference>
<dbReference type="Proteomes" id="UP000567067">
    <property type="component" value="Unassembled WGS sequence"/>
</dbReference>
<dbReference type="AlphaFoldDB" id="A0A7W3STE4"/>
<dbReference type="InterPro" id="IPR011035">
    <property type="entry name" value="Ribosomal_bL25/Gln-tRNA_synth"/>
</dbReference>
<name>A0A7W3STE4_9BACL</name>
<dbReference type="InterPro" id="IPR029751">
    <property type="entry name" value="Ribosomal_L25_dom"/>
</dbReference>
<comment type="caution">
    <text evidence="4">The sequence shown here is derived from an EMBL/GenBank/DDBJ whole genome shotgun (WGS) entry which is preliminary data.</text>
</comment>
<dbReference type="InterPro" id="IPR020056">
    <property type="entry name" value="Rbsml_bL25/Gln-tRNA_synth_N"/>
</dbReference>
<sequence>MITSFQAEQRIPLSRTGLKRLRQVGRLPAHIFSAKADQVLIHIDAKDFERWVRNGKSGNVEICLENKERVHVSLGEIQRDPVSREFIHVDFKRA</sequence>
<dbReference type="Gene3D" id="2.40.240.10">
    <property type="entry name" value="Ribosomal Protein L25, Chain P"/>
    <property type="match status" value="1"/>
</dbReference>
<dbReference type="GO" id="GO:0006412">
    <property type="term" value="P:translation"/>
    <property type="evidence" value="ECO:0007669"/>
    <property type="project" value="InterPro"/>
</dbReference>
<accession>A0A7W3STE4</accession>
<protein>
    <submittedName>
        <fullName evidence="4">Large subunit ribosomal protein L25</fullName>
    </submittedName>
</protein>
<proteinExistence type="predicted"/>
<dbReference type="SUPFAM" id="SSF50715">
    <property type="entry name" value="Ribosomal protein L25-like"/>
    <property type="match status" value="1"/>
</dbReference>
<dbReference type="Pfam" id="PF01386">
    <property type="entry name" value="Ribosomal_L25p"/>
    <property type="match status" value="1"/>
</dbReference>
<organism evidence="4 5">
    <name type="scientific">Fontibacillus solani</name>
    <dbReference type="NCBI Taxonomy" id="1572857"/>
    <lineage>
        <taxon>Bacteria</taxon>
        <taxon>Bacillati</taxon>
        <taxon>Bacillota</taxon>
        <taxon>Bacilli</taxon>
        <taxon>Bacillales</taxon>
        <taxon>Paenibacillaceae</taxon>
        <taxon>Fontibacillus</taxon>
    </lineage>
</organism>
<evidence type="ECO:0000256" key="1">
    <source>
        <dbReference type="ARBA" id="ARBA00022980"/>
    </source>
</evidence>
<dbReference type="GO" id="GO:0005840">
    <property type="term" value="C:ribosome"/>
    <property type="evidence" value="ECO:0007669"/>
    <property type="project" value="UniProtKB-KW"/>
</dbReference>
<dbReference type="GO" id="GO:0003735">
    <property type="term" value="F:structural constituent of ribosome"/>
    <property type="evidence" value="ECO:0007669"/>
    <property type="project" value="InterPro"/>
</dbReference>
<evidence type="ECO:0000256" key="2">
    <source>
        <dbReference type="ARBA" id="ARBA00023274"/>
    </source>
</evidence>
<keyword evidence="2" id="KW-0687">Ribonucleoprotein</keyword>
<keyword evidence="1 4" id="KW-0689">Ribosomal protein</keyword>
<dbReference type="CDD" id="cd00495">
    <property type="entry name" value="Ribosomal_L25_TL5_CTC"/>
    <property type="match status" value="1"/>
</dbReference>
<feature type="domain" description="Large ribosomal subunit protein bL25 L25" evidence="3">
    <location>
        <begin position="6"/>
        <end position="91"/>
    </location>
</feature>
<dbReference type="EMBL" id="JACJIP010000013">
    <property type="protein sequence ID" value="MBA9085901.1"/>
    <property type="molecule type" value="Genomic_DNA"/>
</dbReference>
<evidence type="ECO:0000313" key="5">
    <source>
        <dbReference type="Proteomes" id="UP000567067"/>
    </source>
</evidence>
<evidence type="ECO:0000259" key="3">
    <source>
        <dbReference type="Pfam" id="PF01386"/>
    </source>
</evidence>
<evidence type="ECO:0000313" key="4">
    <source>
        <dbReference type="EMBL" id="MBA9085901.1"/>
    </source>
</evidence>
<gene>
    <name evidence="4" type="ORF">FHR92_002368</name>
</gene>